<proteinExistence type="inferred from homology"/>
<keyword evidence="5 8" id="KW-0812">Transmembrane</keyword>
<evidence type="ECO:0000256" key="7">
    <source>
        <dbReference type="ARBA" id="ARBA00023136"/>
    </source>
</evidence>
<keyword evidence="4" id="KW-1003">Cell membrane</keyword>
<feature type="transmembrane region" description="Helical" evidence="8">
    <location>
        <begin position="234"/>
        <end position="260"/>
    </location>
</feature>
<dbReference type="RefSeq" id="WP_207338457.1">
    <property type="nucleotide sequence ID" value="NZ_JAFMYU010000032.1"/>
</dbReference>
<dbReference type="AlphaFoldDB" id="A0A939JYY6"/>
<protein>
    <submittedName>
        <fullName evidence="9">AI-2E family transporter</fullName>
    </submittedName>
</protein>
<feature type="transmembrane region" description="Helical" evidence="8">
    <location>
        <begin position="206"/>
        <end position="228"/>
    </location>
</feature>
<accession>A0A939JYY6</accession>
<evidence type="ECO:0000256" key="8">
    <source>
        <dbReference type="SAM" id="Phobius"/>
    </source>
</evidence>
<dbReference type="Pfam" id="PF01594">
    <property type="entry name" value="AI-2E_transport"/>
    <property type="match status" value="1"/>
</dbReference>
<evidence type="ECO:0000256" key="4">
    <source>
        <dbReference type="ARBA" id="ARBA00022475"/>
    </source>
</evidence>
<evidence type="ECO:0000313" key="10">
    <source>
        <dbReference type="Proteomes" id="UP000664795"/>
    </source>
</evidence>
<reference evidence="9 10" key="1">
    <citation type="submission" date="2021-03" db="EMBL/GenBank/DDBJ databases">
        <title>Fibrella sp. HMF5036 genome sequencing and assembly.</title>
        <authorList>
            <person name="Kang H."/>
            <person name="Kim H."/>
            <person name="Bae S."/>
            <person name="Joh K."/>
        </authorList>
    </citation>
    <scope>NUCLEOTIDE SEQUENCE [LARGE SCALE GENOMIC DNA]</scope>
    <source>
        <strain evidence="9 10">HMF5036</strain>
    </source>
</reference>
<keyword evidence="3" id="KW-0813">Transport</keyword>
<keyword evidence="6 8" id="KW-1133">Transmembrane helix</keyword>
<feature type="transmembrane region" description="Helical" evidence="8">
    <location>
        <begin position="149"/>
        <end position="172"/>
    </location>
</feature>
<evidence type="ECO:0000256" key="1">
    <source>
        <dbReference type="ARBA" id="ARBA00004651"/>
    </source>
</evidence>
<feature type="transmembrane region" description="Helical" evidence="8">
    <location>
        <begin position="315"/>
        <end position="336"/>
    </location>
</feature>
<dbReference type="InterPro" id="IPR002549">
    <property type="entry name" value="AI-2E-like"/>
</dbReference>
<dbReference type="PANTHER" id="PTHR21716:SF53">
    <property type="entry name" value="PERMEASE PERM-RELATED"/>
    <property type="match status" value="1"/>
</dbReference>
<evidence type="ECO:0000313" key="9">
    <source>
        <dbReference type="EMBL" id="MBO0934492.1"/>
    </source>
</evidence>
<dbReference type="PANTHER" id="PTHR21716">
    <property type="entry name" value="TRANSMEMBRANE PROTEIN"/>
    <property type="match status" value="1"/>
</dbReference>
<comment type="subcellular location">
    <subcellularLocation>
        <location evidence="1">Cell membrane</location>
        <topology evidence="1">Multi-pass membrane protein</topology>
    </subcellularLocation>
</comment>
<evidence type="ECO:0000256" key="5">
    <source>
        <dbReference type="ARBA" id="ARBA00022692"/>
    </source>
</evidence>
<sequence length="394" mass="43784">MINRATEVQQPLYVRFASVLISIVIIVYGLYELQSLLIPLVFAILFSVLLFPLCRRLETWRIPRIVAIIMCLVLALAVIVSVLYAFTTQISSFAEVLPQVVKKGNDLLAKLQTYADDHFNIDRKRQLTEARKYVNTLLESGGTVLKNTLLATTSTLTDVLLVLLFIFFFLLYRDFFRSFFYKVFGQQHRTKVDGVMQRIYAVVKDYLVGLVLVILVIGTLMTAGLMILGVDYAVFFGFFGACLVLIPYFGISLGSLLPAAYTLVTQDNPLKALGVIGVFLFVQALEGNFITPYIVGSKVSINPLAAIISLLLWDSLWGLPGLILALPLTAIIKVIFDSVAALKPYGFLLGEAEKPRPPIKNLQELADQLPKRVKKIGKEEEKVGEGKNDAKLVG</sequence>
<keyword evidence="10" id="KW-1185">Reference proteome</keyword>
<comment type="caution">
    <text evidence="9">The sequence shown here is derived from an EMBL/GenBank/DDBJ whole genome shotgun (WGS) entry which is preliminary data.</text>
</comment>
<feature type="transmembrane region" description="Helical" evidence="8">
    <location>
        <begin position="12"/>
        <end position="30"/>
    </location>
</feature>
<name>A0A939JYY6_9BACT</name>
<dbReference type="GO" id="GO:0055085">
    <property type="term" value="P:transmembrane transport"/>
    <property type="evidence" value="ECO:0007669"/>
    <property type="project" value="TreeGrafter"/>
</dbReference>
<comment type="similarity">
    <text evidence="2">Belongs to the autoinducer-2 exporter (AI-2E) (TC 2.A.86) family.</text>
</comment>
<feature type="transmembrane region" description="Helical" evidence="8">
    <location>
        <begin position="36"/>
        <end position="53"/>
    </location>
</feature>
<feature type="transmembrane region" description="Helical" evidence="8">
    <location>
        <begin position="65"/>
        <end position="86"/>
    </location>
</feature>
<evidence type="ECO:0000256" key="6">
    <source>
        <dbReference type="ARBA" id="ARBA00022989"/>
    </source>
</evidence>
<gene>
    <name evidence="9" type="ORF">J2I48_26010</name>
</gene>
<evidence type="ECO:0000256" key="2">
    <source>
        <dbReference type="ARBA" id="ARBA00009773"/>
    </source>
</evidence>
<organism evidence="9 10">
    <name type="scientific">Fibrella aquatilis</name>
    <dbReference type="NCBI Taxonomy" id="2817059"/>
    <lineage>
        <taxon>Bacteria</taxon>
        <taxon>Pseudomonadati</taxon>
        <taxon>Bacteroidota</taxon>
        <taxon>Cytophagia</taxon>
        <taxon>Cytophagales</taxon>
        <taxon>Spirosomataceae</taxon>
        <taxon>Fibrella</taxon>
    </lineage>
</organism>
<dbReference type="EMBL" id="JAFMYU010000032">
    <property type="protein sequence ID" value="MBO0934492.1"/>
    <property type="molecule type" value="Genomic_DNA"/>
</dbReference>
<feature type="transmembrane region" description="Helical" evidence="8">
    <location>
        <begin position="272"/>
        <end position="295"/>
    </location>
</feature>
<dbReference type="GO" id="GO:0005886">
    <property type="term" value="C:plasma membrane"/>
    <property type="evidence" value="ECO:0007669"/>
    <property type="project" value="UniProtKB-SubCell"/>
</dbReference>
<keyword evidence="7 8" id="KW-0472">Membrane</keyword>
<dbReference type="Proteomes" id="UP000664795">
    <property type="component" value="Unassembled WGS sequence"/>
</dbReference>
<evidence type="ECO:0000256" key="3">
    <source>
        <dbReference type="ARBA" id="ARBA00022448"/>
    </source>
</evidence>